<dbReference type="AlphaFoldDB" id="A0A834X845"/>
<proteinExistence type="predicted"/>
<dbReference type="Proteomes" id="UP000634136">
    <property type="component" value="Unassembled WGS sequence"/>
</dbReference>
<protein>
    <submittedName>
        <fullName evidence="1">Uncharacterized protein</fullName>
    </submittedName>
</protein>
<organism evidence="1 2">
    <name type="scientific">Senna tora</name>
    <dbReference type="NCBI Taxonomy" id="362788"/>
    <lineage>
        <taxon>Eukaryota</taxon>
        <taxon>Viridiplantae</taxon>
        <taxon>Streptophyta</taxon>
        <taxon>Embryophyta</taxon>
        <taxon>Tracheophyta</taxon>
        <taxon>Spermatophyta</taxon>
        <taxon>Magnoliopsida</taxon>
        <taxon>eudicotyledons</taxon>
        <taxon>Gunneridae</taxon>
        <taxon>Pentapetalae</taxon>
        <taxon>rosids</taxon>
        <taxon>fabids</taxon>
        <taxon>Fabales</taxon>
        <taxon>Fabaceae</taxon>
        <taxon>Caesalpinioideae</taxon>
        <taxon>Cassia clade</taxon>
        <taxon>Senna</taxon>
    </lineage>
</organism>
<dbReference type="PANTHER" id="PTHR35121">
    <property type="entry name" value="HOMEODOMAIN PROTEIN 8, PUTATIVE-RELATED"/>
    <property type="match status" value="1"/>
</dbReference>
<reference evidence="1" key="1">
    <citation type="submission" date="2020-09" db="EMBL/GenBank/DDBJ databases">
        <title>Genome-Enabled Discovery of Anthraquinone Biosynthesis in Senna tora.</title>
        <authorList>
            <person name="Kang S.-H."/>
            <person name="Pandey R.P."/>
            <person name="Lee C.-M."/>
            <person name="Sim J.-S."/>
            <person name="Jeong J.-T."/>
            <person name="Choi B.-S."/>
            <person name="Jung M."/>
            <person name="Ginzburg D."/>
            <person name="Zhao K."/>
            <person name="Won S.Y."/>
            <person name="Oh T.-J."/>
            <person name="Yu Y."/>
            <person name="Kim N.-H."/>
            <person name="Lee O.R."/>
            <person name="Lee T.-H."/>
            <person name="Bashyal P."/>
            <person name="Kim T.-S."/>
            <person name="Lee W.-H."/>
            <person name="Kawkins C."/>
            <person name="Kim C.-K."/>
            <person name="Kim J.S."/>
            <person name="Ahn B.O."/>
            <person name="Rhee S.Y."/>
            <person name="Sohng J.K."/>
        </authorList>
    </citation>
    <scope>NUCLEOTIDE SEQUENCE</scope>
    <source>
        <tissue evidence="1">Leaf</tissue>
    </source>
</reference>
<evidence type="ECO:0000313" key="1">
    <source>
        <dbReference type="EMBL" id="KAF7839389.1"/>
    </source>
</evidence>
<gene>
    <name evidence="1" type="ORF">G2W53_007871</name>
</gene>
<evidence type="ECO:0000313" key="2">
    <source>
        <dbReference type="Proteomes" id="UP000634136"/>
    </source>
</evidence>
<name>A0A834X845_9FABA</name>
<accession>A0A834X845</accession>
<dbReference type="OrthoDB" id="1696465at2759"/>
<sequence>MAAGAAADGLFRCIYEGCLSSYNHGAERRPYHRNCGCAFHGMSSKAACSHKAIRGNNVSYPMRRAWSEGSLAVVASGHSSPSSPIAFGNYRPQIGLADVDEEK</sequence>
<dbReference type="EMBL" id="JAAIUW010000003">
    <property type="protein sequence ID" value="KAF7839389.1"/>
    <property type="molecule type" value="Genomic_DNA"/>
</dbReference>
<comment type="caution">
    <text evidence="1">The sequence shown here is derived from an EMBL/GenBank/DDBJ whole genome shotgun (WGS) entry which is preliminary data.</text>
</comment>
<keyword evidence="2" id="KW-1185">Reference proteome</keyword>
<dbReference type="PANTHER" id="PTHR35121:SF2">
    <property type="entry name" value="SWIM-TYPE DOMAIN-CONTAINING PROTEIN"/>
    <property type="match status" value="1"/>
</dbReference>